<sequence>MNTSYDAFYLDNFIERYATLKGKAVLYLRSTGWNNSSDVDAINASMQLYKDILPLDMWTCLTQSEHVFAEVDDITDMLNFLESNLPESQASTSTPENYIFYSLANTSGQIIATNE</sequence>
<evidence type="ECO:0000313" key="1">
    <source>
        <dbReference type="EMBL" id="AIX28381.1"/>
    </source>
</evidence>
<reference evidence="1 2" key="1">
    <citation type="submission" date="2013-12" db="EMBL/GenBank/DDBJ databases">
        <title>Ecological redundancy of diverse viral populations within a natural community.</title>
        <authorList>
            <person name="Gregory A.C."/>
            <person name="LaButti K."/>
            <person name="Copeland A."/>
            <person name="Woyke T."/>
            <person name="Sullivan M.B."/>
        </authorList>
    </citation>
    <scope>NUCLEOTIDE SEQUENCE [LARGE SCALE GENOMIC DNA]</scope>
    <source>
        <strain evidence="1">Syn7803US23</strain>
    </source>
</reference>
<protein>
    <submittedName>
        <fullName evidence="1">Uncharacterized protein</fullName>
    </submittedName>
</protein>
<accession>A0A0E3FJ32</accession>
<dbReference type="EMBL" id="KJ019089">
    <property type="protein sequence ID" value="AIX28381.1"/>
    <property type="molecule type" value="Genomic_DNA"/>
</dbReference>
<name>A0A0E3FJ32_9CAUD</name>
<gene>
    <name evidence="1" type="ORF">Syn7803US23_37</name>
</gene>
<proteinExistence type="predicted"/>
<dbReference type="Proteomes" id="UP000185285">
    <property type="component" value="Segment"/>
</dbReference>
<keyword evidence="2" id="KW-1185">Reference proteome</keyword>
<evidence type="ECO:0000313" key="2">
    <source>
        <dbReference type="Proteomes" id="UP000185285"/>
    </source>
</evidence>
<organism evidence="1 2">
    <name type="scientific">Synechococcus phage ACG-2014j</name>
    <dbReference type="NCBI Taxonomy" id="1493514"/>
    <lineage>
        <taxon>Viruses</taxon>
        <taxon>Duplodnaviria</taxon>
        <taxon>Heunggongvirae</taxon>
        <taxon>Uroviricota</taxon>
        <taxon>Caudoviricetes</taxon>
        <taxon>Pantevenvirales</taxon>
        <taxon>Kyanoviridae</taxon>
        <taxon>Potamoivirus</taxon>
        <taxon>Potamoivirus tusconj</taxon>
    </lineage>
</organism>